<dbReference type="InterPro" id="IPR050532">
    <property type="entry name" value="Globin-like_OT"/>
</dbReference>
<evidence type="ECO:0000256" key="3">
    <source>
        <dbReference type="ARBA" id="ARBA00023004"/>
    </source>
</evidence>
<dbReference type="InterPro" id="IPR000971">
    <property type="entry name" value="Globin"/>
</dbReference>
<keyword evidence="4" id="KW-0561">Oxygen transport</keyword>
<evidence type="ECO:0000256" key="5">
    <source>
        <dbReference type="SAM" id="MobiDB-lite"/>
    </source>
</evidence>
<evidence type="ECO:0000313" key="7">
    <source>
        <dbReference type="EMBL" id="QQO51925.1"/>
    </source>
</evidence>
<accession>A0A7T8HUL7</accession>
<dbReference type="Pfam" id="PF00042">
    <property type="entry name" value="Globin"/>
    <property type="match status" value="1"/>
</dbReference>
<dbReference type="AlphaFoldDB" id="A0A7T8HUL7"/>
<evidence type="ECO:0000256" key="4">
    <source>
        <dbReference type="RuleBase" id="RU000356"/>
    </source>
</evidence>
<dbReference type="PANTHER" id="PTHR46458">
    <property type="entry name" value="BLR2807 PROTEIN"/>
    <property type="match status" value="1"/>
</dbReference>
<keyword evidence="2" id="KW-0479">Metal-binding</keyword>
<keyword evidence="1 4" id="KW-0349">Heme</keyword>
<dbReference type="GO" id="GO:0046872">
    <property type="term" value="F:metal ion binding"/>
    <property type="evidence" value="ECO:0007669"/>
    <property type="project" value="UniProtKB-KW"/>
</dbReference>
<dbReference type="GO" id="GO:0005344">
    <property type="term" value="F:oxygen carrier activity"/>
    <property type="evidence" value="ECO:0007669"/>
    <property type="project" value="UniProtKB-KW"/>
</dbReference>
<dbReference type="EMBL" id="MT701033">
    <property type="protein sequence ID" value="QQO51925.1"/>
    <property type="molecule type" value="mRNA"/>
</dbReference>
<name>A0A7T8HUL7_PLADU</name>
<organism evidence="7">
    <name type="scientific">Platynereis dumerilii</name>
    <name type="common">Dumeril's clam worm</name>
    <dbReference type="NCBI Taxonomy" id="6359"/>
    <lineage>
        <taxon>Eukaryota</taxon>
        <taxon>Metazoa</taxon>
        <taxon>Spiralia</taxon>
        <taxon>Lophotrochozoa</taxon>
        <taxon>Annelida</taxon>
        <taxon>Polychaeta</taxon>
        <taxon>Errantia</taxon>
        <taxon>Phyllodocida</taxon>
        <taxon>Nereididae</taxon>
        <taxon>Platynereis</taxon>
    </lineage>
</organism>
<evidence type="ECO:0000256" key="1">
    <source>
        <dbReference type="ARBA" id="ARBA00022617"/>
    </source>
</evidence>
<dbReference type="InterPro" id="IPR012292">
    <property type="entry name" value="Globin/Proto"/>
</dbReference>
<dbReference type="Gene3D" id="1.10.490.10">
    <property type="entry name" value="Globins"/>
    <property type="match status" value="1"/>
</dbReference>
<feature type="region of interest" description="Disordered" evidence="5">
    <location>
        <begin position="22"/>
        <end position="47"/>
    </location>
</feature>
<dbReference type="PANTHER" id="PTHR46458:SF5">
    <property type="entry name" value="GLOBIN FAMILY PROFILE DOMAIN-CONTAINING PROTEIN"/>
    <property type="match status" value="1"/>
</dbReference>
<protein>
    <submittedName>
        <fullName evidence="7">Globin gb_IIA</fullName>
    </submittedName>
</protein>
<dbReference type="InterPro" id="IPR009050">
    <property type="entry name" value="Globin-like_sf"/>
</dbReference>
<keyword evidence="4" id="KW-0813">Transport</keyword>
<dbReference type="SUPFAM" id="SSF46458">
    <property type="entry name" value="Globin-like"/>
    <property type="match status" value="1"/>
</dbReference>
<evidence type="ECO:0000256" key="2">
    <source>
        <dbReference type="ARBA" id="ARBA00022723"/>
    </source>
</evidence>
<feature type="domain" description="Globin" evidence="6">
    <location>
        <begin position="53"/>
        <end position="202"/>
    </location>
</feature>
<dbReference type="GO" id="GO:0020037">
    <property type="term" value="F:heme binding"/>
    <property type="evidence" value="ECO:0007669"/>
    <property type="project" value="InterPro"/>
</dbReference>
<sequence length="205" mass="23829">MGCSATKTLTLKKGSVLTEITKKARGDRVGSPNDQDTNGDAIQEKEELDPRLPMTARQQYGITKSWKAISRNMTKTSINMFVRLFETNTEVWDLFATFKDLETVSDLRENRSLENHAMMVMCTIDETITNLDDLDYVIDMLQRVGKTHTRFQKFRADLFWKIEEPFLLAIKETLGDRYTVSMEFTYKRTIRFIVENLSQGFKKQD</sequence>
<evidence type="ECO:0000259" key="6">
    <source>
        <dbReference type="PROSITE" id="PS01033"/>
    </source>
</evidence>
<reference evidence="7" key="1">
    <citation type="journal article" date="2020" name="BMC Evol. Biol.">
        <title>Globins in the marine annelid Platynereis dumerilii shed new light on hemoglobin evolution in bilaterians.</title>
        <authorList>
            <person name="Song S."/>
            <person name="Starunov V."/>
            <person name="Bailly X."/>
            <person name="Ruta C."/>
            <person name="Kerner P."/>
            <person name="Cornelissen A.J.M."/>
            <person name="Balavoine G."/>
        </authorList>
    </citation>
    <scope>NUCLEOTIDE SEQUENCE</scope>
</reference>
<dbReference type="PROSITE" id="PS01033">
    <property type="entry name" value="GLOBIN"/>
    <property type="match status" value="1"/>
</dbReference>
<dbReference type="GO" id="GO:0019825">
    <property type="term" value="F:oxygen binding"/>
    <property type="evidence" value="ECO:0007669"/>
    <property type="project" value="InterPro"/>
</dbReference>
<keyword evidence="3" id="KW-0408">Iron</keyword>
<comment type="similarity">
    <text evidence="4">Belongs to the globin family.</text>
</comment>
<proteinExistence type="evidence at transcript level"/>
<dbReference type="SMR" id="A0A7T8HUL7"/>